<accession>A0A6C0JR59</accession>
<name>A0A6C0JR59_9ZZZZ</name>
<proteinExistence type="predicted"/>
<sequence length="66" mass="7584">MNTFTRTVLTIFVFVINLCVVSSRSVKRTVLSDQLIAHYEAKFPLEEFKFTTIDGPIAFGVKLWED</sequence>
<dbReference type="EMBL" id="MN740688">
    <property type="protein sequence ID" value="QHU07843.1"/>
    <property type="molecule type" value="Genomic_DNA"/>
</dbReference>
<evidence type="ECO:0000313" key="1">
    <source>
        <dbReference type="EMBL" id="QHU07843.1"/>
    </source>
</evidence>
<dbReference type="AlphaFoldDB" id="A0A6C0JR59"/>
<protein>
    <submittedName>
        <fullName evidence="1">Uncharacterized protein</fullName>
    </submittedName>
</protein>
<organism evidence="1">
    <name type="scientific">viral metagenome</name>
    <dbReference type="NCBI Taxonomy" id="1070528"/>
    <lineage>
        <taxon>unclassified sequences</taxon>
        <taxon>metagenomes</taxon>
        <taxon>organismal metagenomes</taxon>
    </lineage>
</organism>
<reference evidence="1" key="1">
    <citation type="journal article" date="2020" name="Nature">
        <title>Giant virus diversity and host interactions through global metagenomics.</title>
        <authorList>
            <person name="Schulz F."/>
            <person name="Roux S."/>
            <person name="Paez-Espino D."/>
            <person name="Jungbluth S."/>
            <person name="Walsh D.A."/>
            <person name="Denef V.J."/>
            <person name="McMahon K.D."/>
            <person name="Konstantinidis K.T."/>
            <person name="Eloe-Fadrosh E.A."/>
            <person name="Kyrpides N.C."/>
            <person name="Woyke T."/>
        </authorList>
    </citation>
    <scope>NUCLEOTIDE SEQUENCE</scope>
    <source>
        <strain evidence="1">GVMAG-S-1041349-163</strain>
    </source>
</reference>